<keyword evidence="2" id="KW-0378">Hydrolase</keyword>
<protein>
    <submittedName>
        <fullName evidence="4">Unannotated protein</fullName>
    </submittedName>
</protein>
<dbReference type="Gene3D" id="3.40.50.1820">
    <property type="entry name" value="alpha/beta hydrolase"/>
    <property type="match status" value="1"/>
</dbReference>
<proteinExistence type="inferred from homology"/>
<name>A0A6J6UQ69_9ZZZZ</name>
<organism evidence="4">
    <name type="scientific">freshwater metagenome</name>
    <dbReference type="NCBI Taxonomy" id="449393"/>
    <lineage>
        <taxon>unclassified sequences</taxon>
        <taxon>metagenomes</taxon>
        <taxon>ecological metagenomes</taxon>
    </lineage>
</organism>
<evidence type="ECO:0000256" key="1">
    <source>
        <dbReference type="ARBA" id="ARBA00010515"/>
    </source>
</evidence>
<feature type="domain" description="BD-FAE-like" evidence="3">
    <location>
        <begin position="76"/>
        <end position="285"/>
    </location>
</feature>
<dbReference type="EMBL" id="CAEZYU010000158">
    <property type="protein sequence ID" value="CAB4761188.1"/>
    <property type="molecule type" value="Genomic_DNA"/>
</dbReference>
<dbReference type="AlphaFoldDB" id="A0A6J6UQ69"/>
<comment type="similarity">
    <text evidence="1">Belongs to the 'GDXG' lipolytic enzyme family.</text>
</comment>
<dbReference type="InterPro" id="IPR029058">
    <property type="entry name" value="AB_hydrolase_fold"/>
</dbReference>
<dbReference type="InterPro" id="IPR049492">
    <property type="entry name" value="BD-FAE-like_dom"/>
</dbReference>
<dbReference type="Pfam" id="PF20434">
    <property type="entry name" value="BD-FAE"/>
    <property type="match status" value="1"/>
</dbReference>
<sequence length="336" mass="35387">MPTWPRPRLFHLLALFAMVAATISGCGFIEDPDAPAPKLPLPPETNIAYGPALGCTNADGSPTGTPAGDCGGSQQLDIYRSPLPGPNPVLMWFHGGGFVAGDKSGDVSAYLNAALEDGWDILAVNYRLTTTAGDNEYPTGIQDAKRAVRWVKANAQAQDWDPNNVAAMGESAGGNIAGMLAASTGEAELEDADLPAELLRNATTEIDSSVIAGVALIPVTDLALFAENEVWGDLVNRYVGCTNNSSNCEAGYRLGSVQTHVTSQSAPLLALYGVNDPLATPPQGVLVGDAYDDAGILERYEEIVVSDGPERYQGHGVDYERFVGTFLDFLNSAKTP</sequence>
<dbReference type="PROSITE" id="PS01173">
    <property type="entry name" value="LIPASE_GDXG_HIS"/>
    <property type="match status" value="1"/>
</dbReference>
<evidence type="ECO:0000259" key="3">
    <source>
        <dbReference type="Pfam" id="PF20434"/>
    </source>
</evidence>
<dbReference type="InterPro" id="IPR050300">
    <property type="entry name" value="GDXG_lipolytic_enzyme"/>
</dbReference>
<reference evidence="4" key="1">
    <citation type="submission" date="2020-05" db="EMBL/GenBank/DDBJ databases">
        <authorList>
            <person name="Chiriac C."/>
            <person name="Salcher M."/>
            <person name="Ghai R."/>
            <person name="Kavagutti S V."/>
        </authorList>
    </citation>
    <scope>NUCLEOTIDE SEQUENCE</scope>
</reference>
<dbReference type="SUPFAM" id="SSF53474">
    <property type="entry name" value="alpha/beta-Hydrolases"/>
    <property type="match status" value="1"/>
</dbReference>
<dbReference type="GO" id="GO:0016787">
    <property type="term" value="F:hydrolase activity"/>
    <property type="evidence" value="ECO:0007669"/>
    <property type="project" value="UniProtKB-KW"/>
</dbReference>
<dbReference type="PROSITE" id="PS51257">
    <property type="entry name" value="PROKAR_LIPOPROTEIN"/>
    <property type="match status" value="1"/>
</dbReference>
<evidence type="ECO:0000256" key="2">
    <source>
        <dbReference type="ARBA" id="ARBA00022801"/>
    </source>
</evidence>
<accession>A0A6J6UQ69</accession>
<evidence type="ECO:0000313" key="4">
    <source>
        <dbReference type="EMBL" id="CAB4761188.1"/>
    </source>
</evidence>
<gene>
    <name evidence="4" type="ORF">UFOPK2766_02222</name>
</gene>
<dbReference type="InterPro" id="IPR002168">
    <property type="entry name" value="Lipase_GDXG_HIS_AS"/>
</dbReference>
<dbReference type="PANTHER" id="PTHR48081">
    <property type="entry name" value="AB HYDROLASE SUPERFAMILY PROTEIN C4A8.06C"/>
    <property type="match status" value="1"/>
</dbReference>